<proteinExistence type="predicted"/>
<feature type="chain" id="PRO_5035807266" description="DUF7029 domain-containing protein" evidence="1">
    <location>
        <begin position="23"/>
        <end position="441"/>
    </location>
</feature>
<accession>A0A8T8X4E6</accession>
<dbReference type="GeneID" id="37177281"/>
<evidence type="ECO:0000313" key="4">
    <source>
        <dbReference type="Proteomes" id="UP000249497"/>
    </source>
</evidence>
<dbReference type="Pfam" id="PF22974">
    <property type="entry name" value="DUF7029"/>
    <property type="match status" value="1"/>
</dbReference>
<feature type="domain" description="DUF7029" evidence="2">
    <location>
        <begin position="66"/>
        <end position="164"/>
    </location>
</feature>
<dbReference type="InterPro" id="IPR054293">
    <property type="entry name" value="DUF7029"/>
</dbReference>
<protein>
    <recommendedName>
        <fullName evidence="2">DUF7029 domain-containing protein</fullName>
    </recommendedName>
</protein>
<evidence type="ECO:0000256" key="1">
    <source>
        <dbReference type="SAM" id="SignalP"/>
    </source>
</evidence>
<gene>
    <name evidence="3" type="ORF">BO86DRAFT_399031</name>
</gene>
<organism evidence="3 4">
    <name type="scientific">Aspergillus japonicus CBS 114.51</name>
    <dbReference type="NCBI Taxonomy" id="1448312"/>
    <lineage>
        <taxon>Eukaryota</taxon>
        <taxon>Fungi</taxon>
        <taxon>Dikarya</taxon>
        <taxon>Ascomycota</taxon>
        <taxon>Pezizomycotina</taxon>
        <taxon>Eurotiomycetes</taxon>
        <taxon>Eurotiomycetidae</taxon>
        <taxon>Eurotiales</taxon>
        <taxon>Aspergillaceae</taxon>
        <taxon>Aspergillus</taxon>
        <taxon>Aspergillus subgen. Circumdati</taxon>
    </lineage>
</organism>
<dbReference type="AlphaFoldDB" id="A0A8T8X4E6"/>
<dbReference type="RefSeq" id="XP_025528283.1">
    <property type="nucleotide sequence ID" value="XM_025673589.1"/>
</dbReference>
<sequence length="441" mass="46464">MVSSFPAMRSLFAILCLMAVRALSTESLLPFKRAADVSQTSVAPEKDITLYYQAVSQPGTAAKVDAQMRLPTVVLEEITTVSSVSCSAESVEVVFASTTDYQRSVSAWPSSSFILLTNHLGDCDAENERGVYLVESSTVASANNNNTITAHTTRSSFRDQAQSISVVFNASAVASHKRDWTIALSDEWSGELINTKDLAIDVQDVSLSTTLDLSGGVELDVTNSTATSLYLELDLALFAELNVSAQATAAYSTDLWSYTYDALSVTAFEITGILSVGPSLTLGVGVEFGVTGEANITADLSTQITRGTVYLDLLHSDASTSSGWTPTQTASATLSGEVDAQLNPFADVELAVGVNVLNGLLEVSAGVEAKAEVVNTFSVAGAGDVSSTTGVTAVTGTGACSNGYWFTSDFVFDVDAFVTSLYSVTLYTVTVPIFATKCFPF</sequence>
<reference evidence="3 4" key="1">
    <citation type="submission" date="2018-02" db="EMBL/GenBank/DDBJ databases">
        <title>The genomes of Aspergillus section Nigri reveals drivers in fungal speciation.</title>
        <authorList>
            <consortium name="DOE Joint Genome Institute"/>
            <person name="Vesth T.C."/>
            <person name="Nybo J."/>
            <person name="Theobald S."/>
            <person name="Brandl J."/>
            <person name="Frisvad J.C."/>
            <person name="Nielsen K.F."/>
            <person name="Lyhne E.K."/>
            <person name="Kogle M.E."/>
            <person name="Kuo A."/>
            <person name="Riley R."/>
            <person name="Clum A."/>
            <person name="Nolan M."/>
            <person name="Lipzen A."/>
            <person name="Salamov A."/>
            <person name="Henrissat B."/>
            <person name="Wiebenga A."/>
            <person name="De vries R.P."/>
            <person name="Grigoriev I.V."/>
            <person name="Mortensen U.H."/>
            <person name="Andersen M.R."/>
            <person name="Baker S.E."/>
        </authorList>
    </citation>
    <scope>NUCLEOTIDE SEQUENCE [LARGE SCALE GENOMIC DNA]</scope>
    <source>
        <strain evidence="3 4">CBS 114.51</strain>
    </source>
</reference>
<dbReference type="Proteomes" id="UP000249497">
    <property type="component" value="Unassembled WGS sequence"/>
</dbReference>
<evidence type="ECO:0000259" key="2">
    <source>
        <dbReference type="Pfam" id="PF22974"/>
    </source>
</evidence>
<keyword evidence="1" id="KW-0732">Signal</keyword>
<evidence type="ECO:0000313" key="3">
    <source>
        <dbReference type="EMBL" id="RAH82389.1"/>
    </source>
</evidence>
<feature type="signal peptide" evidence="1">
    <location>
        <begin position="1"/>
        <end position="22"/>
    </location>
</feature>
<keyword evidence="4" id="KW-1185">Reference proteome</keyword>
<dbReference type="EMBL" id="KZ824789">
    <property type="protein sequence ID" value="RAH82389.1"/>
    <property type="molecule type" value="Genomic_DNA"/>
</dbReference>
<dbReference type="OrthoDB" id="160645at2759"/>
<name>A0A8T8X4E6_ASPJA</name>